<feature type="site" description="Interaction with substrate tRNA" evidence="10">
    <location>
        <position position="134"/>
    </location>
</feature>
<reference evidence="15" key="1">
    <citation type="submission" date="2016-10" db="EMBL/GenBank/DDBJ databases">
        <authorList>
            <person name="Varghese N."/>
            <person name="Submissions S."/>
        </authorList>
    </citation>
    <scope>NUCLEOTIDE SEQUENCE [LARGE SCALE GENOMIC DNA]</scope>
    <source>
        <strain evidence="15">DSM 8987</strain>
    </source>
</reference>
<dbReference type="InterPro" id="IPR039657">
    <property type="entry name" value="Dimethylallyltransferase"/>
</dbReference>
<dbReference type="STRING" id="57664.SAMN05661003_103197"/>
<dbReference type="Pfam" id="PF01715">
    <property type="entry name" value="IPPT"/>
    <property type="match status" value="1"/>
</dbReference>
<gene>
    <name evidence="10" type="primary">miaA</name>
    <name evidence="14" type="ORF">SAMN05661003_103197</name>
</gene>
<evidence type="ECO:0000256" key="13">
    <source>
        <dbReference type="RuleBase" id="RU003785"/>
    </source>
</evidence>
<evidence type="ECO:0000256" key="1">
    <source>
        <dbReference type="ARBA" id="ARBA00001946"/>
    </source>
</evidence>
<evidence type="ECO:0000256" key="11">
    <source>
        <dbReference type="RuleBase" id="RU003783"/>
    </source>
</evidence>
<evidence type="ECO:0000256" key="4">
    <source>
        <dbReference type="ARBA" id="ARBA00022679"/>
    </source>
</evidence>
<dbReference type="GO" id="GO:0005524">
    <property type="term" value="F:ATP binding"/>
    <property type="evidence" value="ECO:0007669"/>
    <property type="project" value="UniProtKB-UniRule"/>
</dbReference>
<dbReference type="RefSeq" id="WP_092076829.1">
    <property type="nucleotide sequence ID" value="NZ_FNAQ01000003.1"/>
</dbReference>
<keyword evidence="6 10" id="KW-0547">Nucleotide-binding</keyword>
<name>A0A1G6ZZ55_9BACT</name>
<dbReference type="EMBL" id="FNAQ01000003">
    <property type="protein sequence ID" value="SDE07839.1"/>
    <property type="molecule type" value="Genomic_DNA"/>
</dbReference>
<dbReference type="GO" id="GO:0052381">
    <property type="term" value="F:tRNA dimethylallyltransferase activity"/>
    <property type="evidence" value="ECO:0007669"/>
    <property type="project" value="UniProtKB-UniRule"/>
</dbReference>
<comment type="similarity">
    <text evidence="3 10 13">Belongs to the IPP transferase family.</text>
</comment>
<dbReference type="Proteomes" id="UP000243205">
    <property type="component" value="Unassembled WGS sequence"/>
</dbReference>
<feature type="region of interest" description="Interaction with substrate tRNA" evidence="10">
    <location>
        <begin position="46"/>
        <end position="49"/>
    </location>
</feature>
<keyword evidence="8 10" id="KW-0460">Magnesium</keyword>
<sequence length="317" mass="36009">MTTPAPHDLSLPPYDLLVLLGATASGKTRLAVQLAEALDGEIVSADSRQVFRGMDLGSGKDLAEYGSIPYHLIDLVEPTEPFSLFDYVQRARPVIADIRRRGRWPILCGGSGLYLSAIVQGYQLTEAPPDTELRRQLDVLDLAQLRQHLRSLRPQLHNQTDLTERARLIRAIEIATAEQQAETLPVEPPHALVFGLRWPRPLLRQRIAQRLHQRLADGLIDEVAQLQRQGVSWQTLEFYGLEYRFVARHLQGQLDFAELCQQLSQAIGQFAKRQETWFRRMERQGLVIHWLDGQADPFGQLRQKLRSLALITTGPRP</sequence>
<accession>A0A1G6ZZ55</accession>
<dbReference type="InterPro" id="IPR018022">
    <property type="entry name" value="IPT"/>
</dbReference>
<dbReference type="SUPFAM" id="SSF52540">
    <property type="entry name" value="P-loop containing nucleoside triphosphate hydrolases"/>
    <property type="match status" value="2"/>
</dbReference>
<evidence type="ECO:0000256" key="2">
    <source>
        <dbReference type="ARBA" id="ARBA00003213"/>
    </source>
</evidence>
<dbReference type="HAMAP" id="MF_00185">
    <property type="entry name" value="IPP_trans"/>
    <property type="match status" value="1"/>
</dbReference>
<dbReference type="InterPro" id="IPR027417">
    <property type="entry name" value="P-loop_NTPase"/>
</dbReference>
<organism evidence="14 15">
    <name type="scientific">Desulfuromonas thiophila</name>
    <dbReference type="NCBI Taxonomy" id="57664"/>
    <lineage>
        <taxon>Bacteria</taxon>
        <taxon>Pseudomonadati</taxon>
        <taxon>Thermodesulfobacteriota</taxon>
        <taxon>Desulfuromonadia</taxon>
        <taxon>Desulfuromonadales</taxon>
        <taxon>Desulfuromonadaceae</taxon>
        <taxon>Desulfuromonas</taxon>
    </lineage>
</organism>
<proteinExistence type="inferred from homology"/>
<comment type="catalytic activity">
    <reaction evidence="9 10 11">
        <text>adenosine(37) in tRNA + dimethylallyl diphosphate = N(6)-dimethylallyladenosine(37) in tRNA + diphosphate</text>
        <dbReference type="Rhea" id="RHEA:26482"/>
        <dbReference type="Rhea" id="RHEA-COMP:10162"/>
        <dbReference type="Rhea" id="RHEA-COMP:10375"/>
        <dbReference type="ChEBI" id="CHEBI:33019"/>
        <dbReference type="ChEBI" id="CHEBI:57623"/>
        <dbReference type="ChEBI" id="CHEBI:74411"/>
        <dbReference type="ChEBI" id="CHEBI:74415"/>
        <dbReference type="EC" id="2.5.1.75"/>
    </reaction>
</comment>
<keyword evidence="4 10" id="KW-0808">Transferase</keyword>
<evidence type="ECO:0000256" key="8">
    <source>
        <dbReference type="ARBA" id="ARBA00022842"/>
    </source>
</evidence>
<keyword evidence="7 10" id="KW-0067">ATP-binding</keyword>
<comment type="cofactor">
    <cofactor evidence="1 10">
        <name>Mg(2+)</name>
        <dbReference type="ChEBI" id="CHEBI:18420"/>
    </cofactor>
</comment>
<feature type="binding site" evidence="10">
    <location>
        <begin position="23"/>
        <end position="28"/>
    </location>
    <ligand>
        <name>substrate</name>
    </ligand>
</feature>
<evidence type="ECO:0000256" key="6">
    <source>
        <dbReference type="ARBA" id="ARBA00022741"/>
    </source>
</evidence>
<evidence type="ECO:0000256" key="3">
    <source>
        <dbReference type="ARBA" id="ARBA00005842"/>
    </source>
</evidence>
<feature type="site" description="Interaction with substrate tRNA" evidence="10">
    <location>
        <position position="111"/>
    </location>
</feature>
<comment type="caution">
    <text evidence="10">Lacks conserved residue(s) required for the propagation of feature annotation.</text>
</comment>
<dbReference type="Gene3D" id="3.40.50.300">
    <property type="entry name" value="P-loop containing nucleotide triphosphate hydrolases"/>
    <property type="match status" value="1"/>
</dbReference>
<dbReference type="PANTHER" id="PTHR11088:SF60">
    <property type="entry name" value="TRNA DIMETHYLALLYLTRANSFERASE"/>
    <property type="match status" value="1"/>
</dbReference>
<evidence type="ECO:0000256" key="7">
    <source>
        <dbReference type="ARBA" id="ARBA00022840"/>
    </source>
</evidence>
<dbReference type="Gene3D" id="1.10.287.890">
    <property type="entry name" value="Crystal structure of tRNA isopentenylpyrophosphate transferase (bh2366) domain"/>
    <property type="match status" value="1"/>
</dbReference>
<protein>
    <recommendedName>
        <fullName evidence="10">tRNA dimethylallyltransferase</fullName>
        <ecNumber evidence="10">2.5.1.75</ecNumber>
    </recommendedName>
    <alternativeName>
        <fullName evidence="10">Dimethylallyl diphosphate:tRNA dimethylallyltransferase</fullName>
        <shortName evidence="10">DMAPP:tRNA dimethylallyltransferase</shortName>
        <shortName evidence="10">DMATase</shortName>
    </alternativeName>
    <alternativeName>
        <fullName evidence="10">Isopentenyl-diphosphate:tRNA isopentenyltransferase</fullName>
        <shortName evidence="10">IPP transferase</shortName>
        <shortName evidence="10">IPPT</shortName>
        <shortName evidence="10">IPTase</shortName>
    </alternativeName>
</protein>
<evidence type="ECO:0000256" key="5">
    <source>
        <dbReference type="ARBA" id="ARBA00022694"/>
    </source>
</evidence>
<dbReference type="PANTHER" id="PTHR11088">
    <property type="entry name" value="TRNA DIMETHYLALLYLTRANSFERASE"/>
    <property type="match status" value="1"/>
</dbReference>
<comment type="function">
    <text evidence="2 10 12">Catalyzes the transfer of a dimethylallyl group onto the adenine at position 37 in tRNAs that read codons beginning with uridine, leading to the formation of N6-(dimethylallyl)adenosine (i(6)A).</text>
</comment>
<keyword evidence="5 10" id="KW-0819">tRNA processing</keyword>
<dbReference type="OrthoDB" id="9776390at2"/>
<feature type="binding site" evidence="10">
    <location>
        <begin position="21"/>
        <end position="28"/>
    </location>
    <ligand>
        <name>ATP</name>
        <dbReference type="ChEBI" id="CHEBI:30616"/>
    </ligand>
</feature>
<evidence type="ECO:0000256" key="12">
    <source>
        <dbReference type="RuleBase" id="RU003784"/>
    </source>
</evidence>
<dbReference type="AlphaFoldDB" id="A0A1G6ZZ55"/>
<evidence type="ECO:0000313" key="15">
    <source>
        <dbReference type="Proteomes" id="UP000243205"/>
    </source>
</evidence>
<comment type="subunit">
    <text evidence="10">Monomer.</text>
</comment>
<dbReference type="GO" id="GO:0006400">
    <property type="term" value="P:tRNA modification"/>
    <property type="evidence" value="ECO:0007669"/>
    <property type="project" value="TreeGrafter"/>
</dbReference>
<keyword evidence="15" id="KW-1185">Reference proteome</keyword>
<dbReference type="EC" id="2.5.1.75" evidence="10"/>
<evidence type="ECO:0000313" key="14">
    <source>
        <dbReference type="EMBL" id="SDE07839.1"/>
    </source>
</evidence>
<dbReference type="NCBIfam" id="TIGR00174">
    <property type="entry name" value="miaA"/>
    <property type="match status" value="1"/>
</dbReference>
<evidence type="ECO:0000256" key="9">
    <source>
        <dbReference type="ARBA" id="ARBA00049563"/>
    </source>
</evidence>
<evidence type="ECO:0000256" key="10">
    <source>
        <dbReference type="HAMAP-Rule" id="MF_00185"/>
    </source>
</evidence>